<dbReference type="Proteomes" id="UP001232493">
    <property type="component" value="Chromosome"/>
</dbReference>
<keyword evidence="2" id="KW-1185">Reference proteome</keyword>
<gene>
    <name evidence="1" type="ORF">JRV97_00520</name>
</gene>
<organism evidence="1 2">
    <name type="scientific">Marinitoga aeolica</name>
    <dbReference type="NCBI Taxonomy" id="2809031"/>
    <lineage>
        <taxon>Bacteria</taxon>
        <taxon>Thermotogati</taxon>
        <taxon>Thermotogota</taxon>
        <taxon>Thermotogae</taxon>
        <taxon>Petrotogales</taxon>
        <taxon>Petrotogaceae</taxon>
        <taxon>Marinitoga</taxon>
    </lineage>
</organism>
<accession>A0ABY8PR25</accession>
<reference evidence="1 2" key="1">
    <citation type="submission" date="2021-02" db="EMBL/GenBank/DDBJ databases">
        <title>Characterization of Marinitoga sp. nov. str. BP5-C20A.</title>
        <authorList>
            <person name="Erauso G."/>
            <person name="Postec A."/>
        </authorList>
    </citation>
    <scope>NUCLEOTIDE SEQUENCE [LARGE SCALE GENOMIC DNA]</scope>
    <source>
        <strain evidence="1 2">BP5-C20A</strain>
    </source>
</reference>
<evidence type="ECO:0000313" key="2">
    <source>
        <dbReference type="Proteomes" id="UP001232493"/>
    </source>
</evidence>
<sequence>MKKNIILFLMMFLFINIFSQKIIFKDFSSYYNNKKIEWKFDISYDGSILYFLNFKTEEIPYEMEFITEYKSVLISGEKKGYLYKLNLVAKNIDREILGESNEATLIVYDDEEEPLRVIGGKVKKYKDKKTIHFILKNVSSKIIKEFELRYWGIDILGNPIRINRRSVLRYNEKGTEIKPFEYYNVYIDVYNEPNLRFIKGEIWKILFEDDTNWEKVIY</sequence>
<name>A0ABY8PR25_9BACT</name>
<dbReference type="RefSeq" id="WP_280999201.1">
    <property type="nucleotide sequence ID" value="NZ_CP069362.1"/>
</dbReference>
<proteinExistence type="predicted"/>
<protein>
    <submittedName>
        <fullName evidence="1">Uncharacterized protein</fullName>
    </submittedName>
</protein>
<evidence type="ECO:0000313" key="1">
    <source>
        <dbReference type="EMBL" id="WGS65071.1"/>
    </source>
</evidence>
<dbReference type="EMBL" id="CP069362">
    <property type="protein sequence ID" value="WGS65071.1"/>
    <property type="molecule type" value="Genomic_DNA"/>
</dbReference>